<reference evidence="1 2" key="1">
    <citation type="submission" date="2016-10" db="EMBL/GenBank/DDBJ databases">
        <authorList>
            <person name="de Groot N.N."/>
        </authorList>
    </citation>
    <scope>NUCLEOTIDE SEQUENCE [LARGE SCALE GENOMIC DNA]</scope>
    <source>
        <strain evidence="1 2">DSM 17794</strain>
    </source>
</reference>
<evidence type="ECO:0000313" key="1">
    <source>
        <dbReference type="EMBL" id="SFN83475.1"/>
    </source>
</evidence>
<dbReference type="AlphaFoldDB" id="A0A1I5C8W6"/>
<dbReference type="EMBL" id="FOVL01000020">
    <property type="protein sequence ID" value="SFN83475.1"/>
    <property type="molecule type" value="Genomic_DNA"/>
</dbReference>
<dbReference type="Proteomes" id="UP000199153">
    <property type="component" value="Unassembled WGS sequence"/>
</dbReference>
<dbReference type="RefSeq" id="WP_093410705.1">
    <property type="nucleotide sequence ID" value="NZ_FOVL01000020.1"/>
</dbReference>
<accession>A0A1I5C8W6</accession>
<sequence>MSLQITNLNVKPKLSANYGSVKSKLLKLKKGCLAEATYIHLNRQKQRWYEILNAYQKYKYAVNAAILCKAKVI</sequence>
<gene>
    <name evidence="1" type="ORF">SAMN05660413_02760</name>
</gene>
<proteinExistence type="predicted"/>
<evidence type="ECO:0000313" key="2">
    <source>
        <dbReference type="Proteomes" id="UP000199153"/>
    </source>
</evidence>
<keyword evidence="2" id="KW-1185">Reference proteome</keyword>
<organism evidence="1 2">
    <name type="scientific">Salegentibacter flavus</name>
    <dbReference type="NCBI Taxonomy" id="287099"/>
    <lineage>
        <taxon>Bacteria</taxon>
        <taxon>Pseudomonadati</taxon>
        <taxon>Bacteroidota</taxon>
        <taxon>Flavobacteriia</taxon>
        <taxon>Flavobacteriales</taxon>
        <taxon>Flavobacteriaceae</taxon>
        <taxon>Salegentibacter</taxon>
    </lineage>
</organism>
<dbReference type="STRING" id="287099.SAMN05660413_02760"/>
<name>A0A1I5C8W6_9FLAO</name>
<protein>
    <submittedName>
        <fullName evidence="1">Uncharacterized protein</fullName>
    </submittedName>
</protein>